<feature type="region of interest" description="Disordered" evidence="1">
    <location>
        <begin position="71"/>
        <end position="99"/>
    </location>
</feature>
<evidence type="ECO:0000256" key="1">
    <source>
        <dbReference type="SAM" id="MobiDB-lite"/>
    </source>
</evidence>
<organism evidence="2 3">
    <name type="scientific">candidate division WWE3 bacterium RIFOXYC1_FULL_39_7</name>
    <dbReference type="NCBI Taxonomy" id="1802643"/>
    <lineage>
        <taxon>Bacteria</taxon>
        <taxon>Katanobacteria</taxon>
    </lineage>
</organism>
<dbReference type="EMBL" id="MEWA01000011">
    <property type="protein sequence ID" value="OGC70025.1"/>
    <property type="molecule type" value="Genomic_DNA"/>
</dbReference>
<dbReference type="Proteomes" id="UP000179113">
    <property type="component" value="Unassembled WGS sequence"/>
</dbReference>
<name>A0A1F4WKQ7_UNCKA</name>
<reference evidence="2 3" key="1">
    <citation type="journal article" date="2016" name="Nat. Commun.">
        <title>Thousands of microbial genomes shed light on interconnected biogeochemical processes in an aquifer system.</title>
        <authorList>
            <person name="Anantharaman K."/>
            <person name="Brown C.T."/>
            <person name="Hug L.A."/>
            <person name="Sharon I."/>
            <person name="Castelle C.J."/>
            <person name="Probst A.J."/>
            <person name="Thomas B.C."/>
            <person name="Singh A."/>
            <person name="Wilkins M.J."/>
            <person name="Karaoz U."/>
            <person name="Brodie E.L."/>
            <person name="Williams K.H."/>
            <person name="Hubbard S.S."/>
            <person name="Banfield J.F."/>
        </authorList>
    </citation>
    <scope>NUCLEOTIDE SEQUENCE [LARGE SCALE GENOMIC DNA]</scope>
</reference>
<evidence type="ECO:0000313" key="3">
    <source>
        <dbReference type="Proteomes" id="UP000179113"/>
    </source>
</evidence>
<accession>A0A1F4WKQ7</accession>
<comment type="caution">
    <text evidence="2">The sequence shown here is derived from an EMBL/GenBank/DDBJ whole genome shotgun (WGS) entry which is preliminary data.</text>
</comment>
<gene>
    <name evidence="2" type="ORF">A2415_01545</name>
</gene>
<proteinExistence type="predicted"/>
<dbReference type="AlphaFoldDB" id="A0A1F4WKQ7"/>
<evidence type="ECO:0000313" key="2">
    <source>
        <dbReference type="EMBL" id="OGC70025.1"/>
    </source>
</evidence>
<sequence length="99" mass="10629">MEMPLSIQGLLVTWDPQMGDPTIKSPDETVTVLIWQHARIIIVNGEVITQTLSGTGFFIITDAEGTVVVEQRSSGQGNSSQTVQATNGSTITGVKQTRN</sequence>
<protein>
    <submittedName>
        <fullName evidence="2">Uncharacterized protein</fullName>
    </submittedName>
</protein>